<name>A0A4Q0VXD1_9BACI</name>
<dbReference type="AlphaFoldDB" id="A0A4Q0VXD1"/>
<keyword evidence="4" id="KW-1185">Reference proteome</keyword>
<gene>
    <name evidence="3" type="ORF">DS745_03185</name>
</gene>
<dbReference type="Proteomes" id="UP000290649">
    <property type="component" value="Unassembled WGS sequence"/>
</dbReference>
<organism evidence="3 4">
    <name type="scientific">Anaerobacillus alkaliphilus</name>
    <dbReference type="NCBI Taxonomy" id="1548597"/>
    <lineage>
        <taxon>Bacteria</taxon>
        <taxon>Bacillati</taxon>
        <taxon>Bacillota</taxon>
        <taxon>Bacilli</taxon>
        <taxon>Bacillales</taxon>
        <taxon>Bacillaceae</taxon>
        <taxon>Anaerobacillus</taxon>
    </lineage>
</organism>
<evidence type="ECO:0000259" key="2">
    <source>
        <dbReference type="Pfam" id="PF20862"/>
    </source>
</evidence>
<dbReference type="Pfam" id="PF20862">
    <property type="entry name" value="DUF6843"/>
    <property type="match status" value="1"/>
</dbReference>
<feature type="transmembrane region" description="Helical" evidence="1">
    <location>
        <begin position="89"/>
        <end position="106"/>
    </location>
</feature>
<evidence type="ECO:0000313" key="4">
    <source>
        <dbReference type="Proteomes" id="UP000290649"/>
    </source>
</evidence>
<proteinExistence type="predicted"/>
<keyword evidence="1" id="KW-0472">Membrane</keyword>
<feature type="transmembrane region" description="Helical" evidence="1">
    <location>
        <begin position="118"/>
        <end position="135"/>
    </location>
</feature>
<protein>
    <recommendedName>
        <fullName evidence="2">DUF6843 domain-containing protein</fullName>
    </recommendedName>
</protein>
<feature type="transmembrane region" description="Helical" evidence="1">
    <location>
        <begin position="65"/>
        <end position="83"/>
    </location>
</feature>
<keyword evidence="1" id="KW-0812">Transmembrane</keyword>
<feature type="domain" description="DUF6843" evidence="2">
    <location>
        <begin position="143"/>
        <end position="260"/>
    </location>
</feature>
<accession>A0A4Q0VXD1</accession>
<keyword evidence="1" id="KW-1133">Transmembrane helix</keyword>
<feature type="transmembrane region" description="Helical" evidence="1">
    <location>
        <begin position="31"/>
        <end position="53"/>
    </location>
</feature>
<dbReference type="InterPro" id="IPR049293">
    <property type="entry name" value="DUF6843"/>
</dbReference>
<dbReference type="EMBL" id="QOUX01000001">
    <property type="protein sequence ID" value="RXJ04403.1"/>
    <property type="molecule type" value="Genomic_DNA"/>
</dbReference>
<evidence type="ECO:0000256" key="1">
    <source>
        <dbReference type="SAM" id="Phobius"/>
    </source>
</evidence>
<feature type="transmembrane region" description="Helical" evidence="1">
    <location>
        <begin position="7"/>
        <end position="25"/>
    </location>
</feature>
<evidence type="ECO:0000313" key="3">
    <source>
        <dbReference type="EMBL" id="RXJ04403.1"/>
    </source>
</evidence>
<sequence>MIKKLLTALYVSLLVSGFYLIAGLIMQDSILFAAIVFVYTAIGTVIYGIPVSLLSDWLTKNMQDYRLLVAGLIHLFFGAATVIFIDFLAYYAVFSACLFFVINEWLHRRERSRKKLLGSSLVIVAFLALAIFAVYKVPPLFQEKTNTIYLIPEGFEGPIIVFYSEPNQPKPETEGAYKVVPVEVAKLKEDEDTYGFYKTSSPQSFGILNNEYYYVDQAGERTMIPHDCVHYDGVGSFNDSNGKTANYEKLQLTKSMCGENYFMQGNERYRRLSDKVLERMFED</sequence>
<reference evidence="3 4" key="1">
    <citation type="journal article" date="2019" name="Int. J. Syst. Evol. Microbiol.">
        <title>Anaerobacillus alkaliphilus sp. nov., a novel alkaliphilic and moderately halophilic bacterium.</title>
        <authorList>
            <person name="Borsodi A.K."/>
            <person name="Aszalos J.M."/>
            <person name="Bihari P."/>
            <person name="Nagy I."/>
            <person name="Schumann P."/>
            <person name="Sproer C."/>
            <person name="Kovacs A.L."/>
            <person name="Boka K."/>
            <person name="Dobosy P."/>
            <person name="Ovari M."/>
            <person name="Szili-Kovacs T."/>
            <person name="Toth E."/>
        </authorList>
    </citation>
    <scope>NUCLEOTIDE SEQUENCE [LARGE SCALE GENOMIC DNA]</scope>
    <source>
        <strain evidence="3 4">B16-10</strain>
    </source>
</reference>
<comment type="caution">
    <text evidence="3">The sequence shown here is derived from an EMBL/GenBank/DDBJ whole genome shotgun (WGS) entry which is preliminary data.</text>
</comment>